<comment type="caution">
    <text evidence="7">The sequence shown here is derived from an EMBL/GenBank/DDBJ whole genome shotgun (WGS) entry which is preliminary data.</text>
</comment>
<dbReference type="PANTHER" id="PTHR32481:SF0">
    <property type="entry name" value="AMINOPEPTIDASE YPDE-RELATED"/>
    <property type="match status" value="1"/>
</dbReference>
<keyword evidence="3" id="KW-0645">Protease</keyword>
<dbReference type="InterPro" id="IPR051464">
    <property type="entry name" value="Peptidase_M42_aminopept"/>
</dbReference>
<organism evidence="7 8">
    <name type="scientific">Alkalibacterium iburiense</name>
    <dbReference type="NCBI Taxonomy" id="290589"/>
    <lineage>
        <taxon>Bacteria</taxon>
        <taxon>Bacillati</taxon>
        <taxon>Bacillota</taxon>
        <taxon>Bacilli</taxon>
        <taxon>Lactobacillales</taxon>
        <taxon>Carnobacteriaceae</taxon>
        <taxon>Alkalibacterium</taxon>
    </lineage>
</organism>
<dbReference type="SUPFAM" id="SSF53187">
    <property type="entry name" value="Zn-dependent exopeptidases"/>
    <property type="match status" value="1"/>
</dbReference>
<evidence type="ECO:0000256" key="5">
    <source>
        <dbReference type="ARBA" id="ARBA00022801"/>
    </source>
</evidence>
<keyword evidence="2" id="KW-0031">Aminopeptidase</keyword>
<dbReference type="PANTHER" id="PTHR32481">
    <property type="entry name" value="AMINOPEPTIDASE"/>
    <property type="match status" value="1"/>
</dbReference>
<reference evidence="7 8" key="1">
    <citation type="journal article" date="2019" name="Int. J. Syst. Evol. Microbiol.">
        <title>The Global Catalogue of Microorganisms (GCM) 10K type strain sequencing project: providing services to taxonomists for standard genome sequencing and annotation.</title>
        <authorList>
            <consortium name="The Broad Institute Genomics Platform"/>
            <consortium name="The Broad Institute Genome Sequencing Center for Infectious Disease"/>
            <person name="Wu L."/>
            <person name="Ma J."/>
        </authorList>
    </citation>
    <scope>NUCLEOTIDE SEQUENCE [LARGE SCALE GENOMIC DNA]</scope>
    <source>
        <strain evidence="7 8">JCM 12662</strain>
    </source>
</reference>
<keyword evidence="4" id="KW-0479">Metal-binding</keyword>
<protein>
    <submittedName>
        <fullName evidence="7">M20/M25/M40 family metallo-hydrolase</fullName>
    </submittedName>
</protein>
<dbReference type="SUPFAM" id="SSF101821">
    <property type="entry name" value="Aminopeptidase/glucanase lid domain"/>
    <property type="match status" value="1"/>
</dbReference>
<dbReference type="Gene3D" id="2.40.30.40">
    <property type="entry name" value="Peptidase M42, domain 2"/>
    <property type="match status" value="1"/>
</dbReference>
<gene>
    <name evidence="7" type="ORF">GCM10008932_15000</name>
</gene>
<dbReference type="PIRSF" id="PIRSF001123">
    <property type="entry name" value="PepA_GA"/>
    <property type="match status" value="1"/>
</dbReference>
<dbReference type="Gene3D" id="3.40.630.10">
    <property type="entry name" value="Zn peptidases"/>
    <property type="match status" value="1"/>
</dbReference>
<evidence type="ECO:0000256" key="4">
    <source>
        <dbReference type="ARBA" id="ARBA00022723"/>
    </source>
</evidence>
<sequence length="361" mass="39939">MKYITLIEALTNAKGAPGFEDEVIDVLKEYKGSYTLQKDNLKNAYLNLDQKNFELPTVMIDSHLDEVALMVRAIDDNGLLAIQTLGGWVPSTISAQQFLVRNREGEYLKGICITKPIHFMTQEERQKNIEIKDLKIDIGATSREEVIQVFNIEVGQPIVPSTQFSYNEKNGVMLAKAFDNRIGAAVALAVMKELEEELESLPFHLVADFAAQEEVGLRGATVAAKRIQPDLAIVLEGTPSDDFTGPLSTLQAQLGKGPQIRHRDSSYIANEDLIALFSQVAEKESIPVQHAVREGGGTNAGAIHLSNLGVPVATIGVPSRYVHTNASFCSYHDFEHTVQLLVSFLRGLKEEDFKRFELTKL</sequence>
<keyword evidence="8" id="KW-1185">Reference proteome</keyword>
<dbReference type="EMBL" id="BAAACW010000094">
    <property type="protein sequence ID" value="GAA0363542.1"/>
    <property type="molecule type" value="Genomic_DNA"/>
</dbReference>
<evidence type="ECO:0000313" key="8">
    <source>
        <dbReference type="Proteomes" id="UP001501166"/>
    </source>
</evidence>
<keyword evidence="5" id="KW-0378">Hydrolase</keyword>
<evidence type="ECO:0000256" key="2">
    <source>
        <dbReference type="ARBA" id="ARBA00022438"/>
    </source>
</evidence>
<comment type="similarity">
    <text evidence="1 6">Belongs to the peptidase M42 family.</text>
</comment>
<evidence type="ECO:0000256" key="3">
    <source>
        <dbReference type="ARBA" id="ARBA00022670"/>
    </source>
</evidence>
<evidence type="ECO:0000256" key="1">
    <source>
        <dbReference type="ARBA" id="ARBA00006272"/>
    </source>
</evidence>
<evidence type="ECO:0000313" key="7">
    <source>
        <dbReference type="EMBL" id="GAA0363542.1"/>
    </source>
</evidence>
<proteinExistence type="inferred from homology"/>
<dbReference type="RefSeq" id="WP_343755295.1">
    <property type="nucleotide sequence ID" value="NZ_BAAACW010000094.1"/>
</dbReference>
<dbReference type="Pfam" id="PF05343">
    <property type="entry name" value="Peptidase_M42"/>
    <property type="match status" value="1"/>
</dbReference>
<dbReference type="Proteomes" id="UP001501166">
    <property type="component" value="Unassembled WGS sequence"/>
</dbReference>
<evidence type="ECO:0000256" key="6">
    <source>
        <dbReference type="PIRNR" id="PIRNR001123"/>
    </source>
</evidence>
<dbReference type="InterPro" id="IPR023367">
    <property type="entry name" value="Peptidase_M42_dom2"/>
</dbReference>
<dbReference type="InterPro" id="IPR008007">
    <property type="entry name" value="Peptidase_M42"/>
</dbReference>
<name>A0ABN0XGG2_9LACT</name>
<accession>A0ABN0XGG2</accession>